<name>A0A3E3K1I5_9FIRM</name>
<dbReference type="InterPro" id="IPR013324">
    <property type="entry name" value="RNA_pol_sigma_r3/r4-like"/>
</dbReference>
<keyword evidence="2" id="KW-0805">Transcription regulation</keyword>
<dbReference type="InterPro" id="IPR014284">
    <property type="entry name" value="RNA_pol_sigma-70_dom"/>
</dbReference>
<dbReference type="EMBL" id="QVLX01000004">
    <property type="protein sequence ID" value="RGE86918.1"/>
    <property type="molecule type" value="Genomic_DNA"/>
</dbReference>
<gene>
    <name evidence="8" type="ORF">DW016_08165</name>
</gene>
<comment type="similarity">
    <text evidence="1">Belongs to the sigma-70 factor family. ECF subfamily.</text>
</comment>
<dbReference type="PANTHER" id="PTHR43133">
    <property type="entry name" value="RNA POLYMERASE ECF-TYPE SIGMA FACTO"/>
    <property type="match status" value="1"/>
</dbReference>
<dbReference type="GO" id="GO:0016987">
    <property type="term" value="F:sigma factor activity"/>
    <property type="evidence" value="ECO:0007669"/>
    <property type="project" value="UniProtKB-KW"/>
</dbReference>
<dbReference type="AlphaFoldDB" id="A0A3E3K1I5"/>
<dbReference type="OrthoDB" id="1918609at2"/>
<evidence type="ECO:0000259" key="6">
    <source>
        <dbReference type="Pfam" id="PF04542"/>
    </source>
</evidence>
<proteinExistence type="inferred from homology"/>
<evidence type="ECO:0000313" key="9">
    <source>
        <dbReference type="Proteomes" id="UP000261080"/>
    </source>
</evidence>
<evidence type="ECO:0000259" key="7">
    <source>
        <dbReference type="Pfam" id="PF08281"/>
    </source>
</evidence>
<dbReference type="InterPro" id="IPR039425">
    <property type="entry name" value="RNA_pol_sigma-70-like"/>
</dbReference>
<organism evidence="8 9">
    <name type="scientific">Sellimonas intestinalis</name>
    <dbReference type="NCBI Taxonomy" id="1653434"/>
    <lineage>
        <taxon>Bacteria</taxon>
        <taxon>Bacillati</taxon>
        <taxon>Bacillota</taxon>
        <taxon>Clostridia</taxon>
        <taxon>Lachnospirales</taxon>
        <taxon>Lachnospiraceae</taxon>
        <taxon>Sellimonas</taxon>
    </lineage>
</organism>
<dbReference type="InterPro" id="IPR013249">
    <property type="entry name" value="RNA_pol_sigma70_r4_t2"/>
</dbReference>
<keyword evidence="5" id="KW-0804">Transcription</keyword>
<dbReference type="PANTHER" id="PTHR43133:SF8">
    <property type="entry name" value="RNA POLYMERASE SIGMA FACTOR HI_1459-RELATED"/>
    <property type="match status" value="1"/>
</dbReference>
<dbReference type="Gene3D" id="1.10.1740.10">
    <property type="match status" value="1"/>
</dbReference>
<dbReference type="SUPFAM" id="SSF88946">
    <property type="entry name" value="Sigma2 domain of RNA polymerase sigma factors"/>
    <property type="match status" value="1"/>
</dbReference>
<dbReference type="CDD" id="cd06171">
    <property type="entry name" value="Sigma70_r4"/>
    <property type="match status" value="1"/>
</dbReference>
<keyword evidence="9" id="KW-1185">Reference proteome</keyword>
<keyword evidence="3" id="KW-0731">Sigma factor</keyword>
<dbReference type="GO" id="GO:0003677">
    <property type="term" value="F:DNA binding"/>
    <property type="evidence" value="ECO:0007669"/>
    <property type="project" value="UniProtKB-KW"/>
</dbReference>
<keyword evidence="4" id="KW-0238">DNA-binding</keyword>
<protein>
    <submittedName>
        <fullName evidence="8">RNA polymerase sigma factor</fullName>
    </submittedName>
</protein>
<reference evidence="8 9" key="1">
    <citation type="submission" date="2018-08" db="EMBL/GenBank/DDBJ databases">
        <title>A genome reference for cultivated species of the human gut microbiota.</title>
        <authorList>
            <person name="Zou Y."/>
            <person name="Xue W."/>
            <person name="Luo G."/>
        </authorList>
    </citation>
    <scope>NUCLEOTIDE SEQUENCE [LARGE SCALE GENOMIC DNA]</scope>
    <source>
        <strain evidence="8 9">AF37-2AT</strain>
    </source>
</reference>
<dbReference type="InterPro" id="IPR007627">
    <property type="entry name" value="RNA_pol_sigma70_r2"/>
</dbReference>
<evidence type="ECO:0000256" key="5">
    <source>
        <dbReference type="ARBA" id="ARBA00023163"/>
    </source>
</evidence>
<dbReference type="InterPro" id="IPR013325">
    <property type="entry name" value="RNA_pol_sigma_r2"/>
</dbReference>
<dbReference type="Proteomes" id="UP000261080">
    <property type="component" value="Unassembled WGS sequence"/>
</dbReference>
<evidence type="ECO:0000256" key="3">
    <source>
        <dbReference type="ARBA" id="ARBA00023082"/>
    </source>
</evidence>
<dbReference type="NCBIfam" id="TIGR02937">
    <property type="entry name" value="sigma70-ECF"/>
    <property type="match status" value="1"/>
</dbReference>
<evidence type="ECO:0000256" key="4">
    <source>
        <dbReference type="ARBA" id="ARBA00023125"/>
    </source>
</evidence>
<dbReference type="Pfam" id="PF08281">
    <property type="entry name" value="Sigma70_r4_2"/>
    <property type="match status" value="1"/>
</dbReference>
<sequence length="179" mass="21637">MTDRERIQRIFSGEPEQMNELIEEYYQDIFQYCYSQTRRESAAYDCTQETFLRVIRYLNRYVEQKKFRAYLFGIARSVCIDFFRKKSESEVGYEEGYEETLREEDFADRVSEQVTIKKAMEKLKEEQREVLDLSYYHGLTAKEIAYVTGERVTTVKSRIRQSLKKLRQILEEEGFRWNG</sequence>
<dbReference type="GO" id="GO:0006352">
    <property type="term" value="P:DNA-templated transcription initiation"/>
    <property type="evidence" value="ECO:0007669"/>
    <property type="project" value="InterPro"/>
</dbReference>
<dbReference type="InterPro" id="IPR036388">
    <property type="entry name" value="WH-like_DNA-bd_sf"/>
</dbReference>
<comment type="caution">
    <text evidence="8">The sequence shown here is derived from an EMBL/GenBank/DDBJ whole genome shotgun (WGS) entry which is preliminary data.</text>
</comment>
<evidence type="ECO:0000256" key="1">
    <source>
        <dbReference type="ARBA" id="ARBA00010641"/>
    </source>
</evidence>
<dbReference type="RefSeq" id="WP_024732002.1">
    <property type="nucleotide sequence ID" value="NZ_BAABYU010000001.1"/>
</dbReference>
<evidence type="ECO:0000256" key="2">
    <source>
        <dbReference type="ARBA" id="ARBA00023015"/>
    </source>
</evidence>
<feature type="domain" description="RNA polymerase sigma factor 70 region 4 type 2" evidence="7">
    <location>
        <begin position="116"/>
        <end position="166"/>
    </location>
</feature>
<feature type="domain" description="RNA polymerase sigma-70 region 2" evidence="6">
    <location>
        <begin position="21"/>
        <end position="87"/>
    </location>
</feature>
<evidence type="ECO:0000313" key="8">
    <source>
        <dbReference type="EMBL" id="RGE86918.1"/>
    </source>
</evidence>
<dbReference type="SUPFAM" id="SSF88659">
    <property type="entry name" value="Sigma3 and sigma4 domains of RNA polymerase sigma factors"/>
    <property type="match status" value="1"/>
</dbReference>
<dbReference type="Gene3D" id="1.10.10.10">
    <property type="entry name" value="Winged helix-like DNA-binding domain superfamily/Winged helix DNA-binding domain"/>
    <property type="match status" value="1"/>
</dbReference>
<dbReference type="Pfam" id="PF04542">
    <property type="entry name" value="Sigma70_r2"/>
    <property type="match status" value="1"/>
</dbReference>
<accession>A0A3E3K1I5</accession>